<dbReference type="InterPro" id="IPR011990">
    <property type="entry name" value="TPR-like_helical_dom_sf"/>
</dbReference>
<dbReference type="PANTHER" id="PTHR11006:SF60">
    <property type="entry name" value="PROTEIN ARGININE N-METHYLTRANSFERASE 9"/>
    <property type="match status" value="1"/>
</dbReference>
<reference evidence="3" key="1">
    <citation type="submission" date="2025-08" db="UniProtKB">
        <authorList>
            <consortium name="RefSeq"/>
        </authorList>
    </citation>
    <scope>IDENTIFICATION</scope>
</reference>
<dbReference type="GO" id="GO:0016274">
    <property type="term" value="F:protein-arginine N-methyltransferase activity"/>
    <property type="evidence" value="ECO:0007669"/>
    <property type="project" value="InterPro"/>
</dbReference>
<accession>A0A7E5VE10</accession>
<dbReference type="InterPro" id="IPR029063">
    <property type="entry name" value="SAM-dependent_MTases_sf"/>
</dbReference>
<dbReference type="GeneID" id="113492954"/>
<protein>
    <submittedName>
        <fullName evidence="3">Protein arginine N-methyltransferase 9-like</fullName>
    </submittedName>
</protein>
<dbReference type="GO" id="GO:0005634">
    <property type="term" value="C:nucleus"/>
    <property type="evidence" value="ECO:0007669"/>
    <property type="project" value="TreeGrafter"/>
</dbReference>
<dbReference type="InterPro" id="IPR025799">
    <property type="entry name" value="Arg_MeTrfase"/>
</dbReference>
<gene>
    <name evidence="3" type="primary">LOC113492954</name>
</gene>
<keyword evidence="1" id="KW-0949">S-adenosyl-L-methionine</keyword>
<dbReference type="GO" id="GO:0042054">
    <property type="term" value="F:histone methyltransferase activity"/>
    <property type="evidence" value="ECO:0007669"/>
    <property type="project" value="TreeGrafter"/>
</dbReference>
<organism evidence="2 3">
    <name type="scientific">Trichoplusia ni</name>
    <name type="common">Cabbage looper</name>
    <dbReference type="NCBI Taxonomy" id="7111"/>
    <lineage>
        <taxon>Eukaryota</taxon>
        <taxon>Metazoa</taxon>
        <taxon>Ecdysozoa</taxon>
        <taxon>Arthropoda</taxon>
        <taxon>Hexapoda</taxon>
        <taxon>Insecta</taxon>
        <taxon>Pterygota</taxon>
        <taxon>Neoptera</taxon>
        <taxon>Endopterygota</taxon>
        <taxon>Lepidoptera</taxon>
        <taxon>Glossata</taxon>
        <taxon>Ditrysia</taxon>
        <taxon>Noctuoidea</taxon>
        <taxon>Noctuidae</taxon>
        <taxon>Plusiinae</taxon>
        <taxon>Trichoplusia</taxon>
    </lineage>
</organism>
<proteinExistence type="predicted"/>
<dbReference type="InParanoid" id="A0A7E5VE10"/>
<keyword evidence="2" id="KW-1185">Reference proteome</keyword>
<name>A0A7E5VE10_TRINI</name>
<dbReference type="OrthoDB" id="5980806at2759"/>
<dbReference type="AlphaFoldDB" id="A0A7E5VE10"/>
<dbReference type="PANTHER" id="PTHR11006">
    <property type="entry name" value="PROTEIN ARGININE N-METHYLTRANSFERASE"/>
    <property type="match status" value="1"/>
</dbReference>
<dbReference type="Gene3D" id="1.25.40.10">
    <property type="entry name" value="Tetratricopeptide repeat domain"/>
    <property type="match status" value="1"/>
</dbReference>
<dbReference type="Gene3D" id="2.70.160.11">
    <property type="entry name" value="Hnrnp arginine n-methyltransferase1"/>
    <property type="match status" value="2"/>
</dbReference>
<dbReference type="CDD" id="cd02440">
    <property type="entry name" value="AdoMet_MTases"/>
    <property type="match status" value="1"/>
</dbReference>
<evidence type="ECO:0000256" key="1">
    <source>
        <dbReference type="ARBA" id="ARBA00022691"/>
    </source>
</evidence>
<evidence type="ECO:0000313" key="3">
    <source>
        <dbReference type="RefSeq" id="XP_026726506.1"/>
    </source>
</evidence>
<dbReference type="RefSeq" id="XP_026726506.1">
    <property type="nucleotide sequence ID" value="XM_026870705.1"/>
</dbReference>
<dbReference type="SUPFAM" id="SSF53335">
    <property type="entry name" value="S-adenosyl-L-methionine-dependent methyltransferases"/>
    <property type="match status" value="2"/>
</dbReference>
<dbReference type="KEGG" id="tnl:113492954"/>
<evidence type="ECO:0000313" key="2">
    <source>
        <dbReference type="Proteomes" id="UP000322000"/>
    </source>
</evidence>
<dbReference type="Gene3D" id="3.40.50.150">
    <property type="entry name" value="Vaccinia Virus protein VP39"/>
    <property type="match status" value="1"/>
</dbReference>
<dbReference type="SUPFAM" id="SSF48452">
    <property type="entry name" value="TPR-like"/>
    <property type="match status" value="1"/>
</dbReference>
<dbReference type="Proteomes" id="UP000322000">
    <property type="component" value="Chromosome 4"/>
</dbReference>
<sequence length="730" mass="83263">MEAAAREYIALARQMHTVACYDKALDYYLSAFESFPALRKSDHVLEFRSMMNKFSLVLMSLNKIEEIFCNYSRVLKVFPDSVHFVDDTGRYLFKFGFFKEAWAHFMNACKLDPFYATSENNFNLLKNMLVERWHFRMLNDKVRNEGYRAAIHETIVPVKDTVLDLGTGTGLLALYANECSPVAITACDGSEVMASVANYVTQENGAKQVEVIQKMSTNMSYRDIGGKRSLLITEMFDAGLFGEHILQTLSHAWEHLINNVGRVIPNKAEFFVIGAQCDFLNKRYQLCSSIKSNLNIPTLFVHGCTQNETYDCEDVHLYGEDIKYITQAESVVKINFNNHLEIQDTLNRTDPYEVHLTATQTGELNSVIGYFNLYLTDTVTLTSDPRSDKRANAWQQAIFFDNLPKQIKEGDAIKLEFLLNSGKLTLLPEYMHPITRISPNTLRFLNDTEYIKMISGSISMASVYLGQVADMTSVTVVDLCPFPMLGLQLLKRGAKSLICSALTNSDKQFFLTVFHANNIPMSKVTVLVGQYWPVEMLKDKYHVVFCNILEPSGEVDLQAQEVALHLRRNHVLPGGLFLPSNLKIMGQIVDSHWLDINNRLYDENVNNYKIAKYLNQYQMSQHFCIDFSHLPYVPLSEPSVMWTWDSEAGLEILQVPITKEGVGNAILCWYSIELMENMNEISTNRKNCFMDGMLFITDSETRLKQGDIACVIRCVDYTGAFKLMMQLEET</sequence>